<dbReference type="Proteomes" id="UP000307169">
    <property type="component" value="Unassembled WGS sequence"/>
</dbReference>
<feature type="compositionally biased region" description="Low complexity" evidence="1">
    <location>
        <begin position="136"/>
        <end position="154"/>
    </location>
</feature>
<dbReference type="AlphaFoldDB" id="A0A4T0N6A5"/>
<dbReference type="InterPro" id="IPR057511">
    <property type="entry name" value="WH_GDS1"/>
</dbReference>
<evidence type="ECO:0000259" key="2">
    <source>
        <dbReference type="Pfam" id="PF25318"/>
    </source>
</evidence>
<feature type="region of interest" description="Disordered" evidence="1">
    <location>
        <begin position="135"/>
        <end position="206"/>
    </location>
</feature>
<proteinExistence type="predicted"/>
<dbReference type="Proteomes" id="UP000310685">
    <property type="component" value="Unassembled WGS sequence"/>
</dbReference>
<evidence type="ECO:0000313" key="3">
    <source>
        <dbReference type="EMBL" id="TIB81214.1"/>
    </source>
</evidence>
<feature type="domain" description="GDS1 winged helix" evidence="2">
    <location>
        <begin position="17"/>
        <end position="81"/>
    </location>
</feature>
<comment type="caution">
    <text evidence="4">The sequence shown here is derived from an EMBL/GenBank/DDBJ whole genome shotgun (WGS) entry which is preliminary data.</text>
</comment>
<protein>
    <recommendedName>
        <fullName evidence="2">GDS1 winged helix domain-containing protein</fullName>
    </recommendedName>
</protein>
<evidence type="ECO:0000313" key="6">
    <source>
        <dbReference type="EMBL" id="TIC69796.1"/>
    </source>
</evidence>
<evidence type="ECO:0000256" key="1">
    <source>
        <dbReference type="SAM" id="MobiDB-lite"/>
    </source>
</evidence>
<evidence type="ECO:0000313" key="10">
    <source>
        <dbReference type="Proteomes" id="UP000310708"/>
    </source>
</evidence>
<dbReference type="Proteomes" id="UP000309601">
    <property type="component" value="Unassembled WGS sequence"/>
</dbReference>
<evidence type="ECO:0000313" key="9">
    <source>
        <dbReference type="Proteomes" id="UP000310685"/>
    </source>
</evidence>
<dbReference type="Pfam" id="PF25318">
    <property type="entry name" value="WHD_GDS1"/>
    <property type="match status" value="1"/>
</dbReference>
<evidence type="ECO:0000313" key="7">
    <source>
        <dbReference type="Proteomes" id="UP000307169"/>
    </source>
</evidence>
<name>A0A4T0N6A5_9BASI</name>
<evidence type="ECO:0000313" key="8">
    <source>
        <dbReference type="Proteomes" id="UP000309601"/>
    </source>
</evidence>
<gene>
    <name evidence="6" type="ORF">E3Q01_00271</name>
    <name evidence="5" type="ORF">E3Q02_00894</name>
    <name evidence="4" type="ORF">E3Q17_00716</name>
    <name evidence="3" type="ORF">E3Q22_01266</name>
</gene>
<dbReference type="EMBL" id="SPRW01000006">
    <property type="protein sequence ID" value="TIC69378.1"/>
    <property type="molecule type" value="Genomic_DNA"/>
</dbReference>
<dbReference type="Proteomes" id="UP000310708">
    <property type="component" value="Unassembled WGS sequence"/>
</dbReference>
<accession>A0A4T0N6A5</accession>
<reference evidence="7 8" key="1">
    <citation type="submission" date="2019-03" db="EMBL/GenBank/DDBJ databases">
        <title>Sequencing 25 genomes of Wallemia mellicola.</title>
        <authorList>
            <person name="Gostincar C."/>
        </authorList>
    </citation>
    <scope>NUCLEOTIDE SEQUENCE [LARGE SCALE GENOMIC DNA]</scope>
    <source>
        <strain evidence="4 7">EXF-1262</strain>
        <strain evidence="5 8">EXF-1274</strain>
        <strain evidence="3 9">EXF-6152</strain>
        <strain evidence="6 10">EXF-757</strain>
    </source>
</reference>
<organism evidence="4 7">
    <name type="scientific">Wallemia mellicola</name>
    <dbReference type="NCBI Taxonomy" id="1708541"/>
    <lineage>
        <taxon>Eukaryota</taxon>
        <taxon>Fungi</taxon>
        <taxon>Dikarya</taxon>
        <taxon>Basidiomycota</taxon>
        <taxon>Wallemiomycotina</taxon>
        <taxon>Wallemiomycetes</taxon>
        <taxon>Wallemiales</taxon>
        <taxon>Wallemiaceae</taxon>
        <taxon>Wallemia</taxon>
    </lineage>
</organism>
<evidence type="ECO:0000313" key="5">
    <source>
        <dbReference type="EMBL" id="TIC69378.1"/>
    </source>
</evidence>
<sequence length="416" mass="46597">MDEFKIFIKDNNLELAQDDIDDKTFMAICGILVINNNKALSPLEIAHELQSRNWNGFSGTAPATTIANHIRNHSRRRNESANLIRKHKLTGTKLDEKILPYIGNRANKGVVYFLNGALTGYKSPWEAAGVNDPYAPATSSSTPSSASDSKSSSSNKRRSSERINQPRKSRRSEVFPLSPAQSDNEEKPPTRRLRSNHVVNDDDVKDVSNVENVRSSKHDDGLEDVKNIKLEQTVVKPEPFEPSEISIEEVVDKQEVEKSLLQAPAEFPTRPPSPAQSEREDEDDFHISMMSPSAETLPAVEKDEIESKNDNSNQTNKTNDIANLSSLEKELDELSPISNEMDCVESKDNDFICNLATPPLSPKLSINEDLPVDALDEIDTIWTEQVDYRQRRQSAINKTLLNSLDYVESIRAAARQ</sequence>
<dbReference type="OMA" id="HRESTNI"/>
<feature type="region of interest" description="Disordered" evidence="1">
    <location>
        <begin position="261"/>
        <end position="292"/>
    </location>
</feature>
<evidence type="ECO:0000313" key="4">
    <source>
        <dbReference type="EMBL" id="TIC03914.1"/>
    </source>
</evidence>
<dbReference type="EMBL" id="SPRH01000005">
    <property type="protein sequence ID" value="TIC03914.1"/>
    <property type="molecule type" value="Genomic_DNA"/>
</dbReference>
<dbReference type="EMBL" id="SPRC01000009">
    <property type="protein sequence ID" value="TIB81214.1"/>
    <property type="molecule type" value="Genomic_DNA"/>
</dbReference>
<feature type="compositionally biased region" description="Basic residues" evidence="1">
    <location>
        <begin position="155"/>
        <end position="170"/>
    </location>
</feature>
<dbReference type="EMBL" id="SPRX01000002">
    <property type="protein sequence ID" value="TIC69796.1"/>
    <property type="molecule type" value="Genomic_DNA"/>
</dbReference>